<evidence type="ECO:0000256" key="3">
    <source>
        <dbReference type="PROSITE-ProRule" id="PRU00703"/>
    </source>
</evidence>
<name>A0ABD0U480_DENTH</name>
<comment type="caution">
    <text evidence="5">The sequence shown here is derived from an EMBL/GenBank/DDBJ whole genome shotgun (WGS) entry which is preliminary data.</text>
</comment>
<dbReference type="AlphaFoldDB" id="A0ABD0U480"/>
<evidence type="ECO:0000313" key="6">
    <source>
        <dbReference type="Proteomes" id="UP001552299"/>
    </source>
</evidence>
<feature type="domain" description="CBS" evidence="4">
    <location>
        <begin position="250"/>
        <end position="312"/>
    </location>
</feature>
<gene>
    <name evidence="5" type="ORF">M5K25_025344</name>
</gene>
<evidence type="ECO:0000256" key="2">
    <source>
        <dbReference type="ARBA" id="ARBA00023122"/>
    </source>
</evidence>
<protein>
    <recommendedName>
        <fullName evidence="4">CBS domain-containing protein</fullName>
    </recommendedName>
</protein>
<dbReference type="Pfam" id="PF00571">
    <property type="entry name" value="CBS"/>
    <property type="match status" value="1"/>
</dbReference>
<organism evidence="5 6">
    <name type="scientific">Dendrobium thyrsiflorum</name>
    <name type="common">Pinecone-like raceme dendrobium</name>
    <name type="synonym">Orchid</name>
    <dbReference type="NCBI Taxonomy" id="117978"/>
    <lineage>
        <taxon>Eukaryota</taxon>
        <taxon>Viridiplantae</taxon>
        <taxon>Streptophyta</taxon>
        <taxon>Embryophyta</taxon>
        <taxon>Tracheophyta</taxon>
        <taxon>Spermatophyta</taxon>
        <taxon>Magnoliopsida</taxon>
        <taxon>Liliopsida</taxon>
        <taxon>Asparagales</taxon>
        <taxon>Orchidaceae</taxon>
        <taxon>Epidendroideae</taxon>
        <taxon>Malaxideae</taxon>
        <taxon>Dendrobiinae</taxon>
        <taxon>Dendrobium</taxon>
    </lineage>
</organism>
<sequence length="444" mass="49169">MGRPSSRTAVDLSSISKILNDSTDGHKKEGIVLSPTSQIEDASCVYSSSWDSMASGSALQSFLDHISIDPITNFLNTSVLELKHDDCIQDAIRSLYERNVFGAPIVNSVSSDRGNFIDRDIGFIEFSSMVLWSLEEFDKASAESKSDSHGFLLMLELISQIGQTKVGELAKFFLWEPFFPASPGDSLLRVLLLFSKHRRLKVVPVVESSNSCVVSFITQNALLQLLLQSSGLDWFDQIADMPISDFGFEKNRALVCIFADQTVADALHILWENHSDAVPVIGRVTKTLIGFVRSSDIYLLLEDDELYQNRKSFKVGDFIKSYTRRTIQNSDSSINEECSTLVPSSTPPLLLKNNLLPPMDTPTTNLSSDSLKQVMQDMLESKSECSFLVTESGQLQSVITLRDIMSKFSPPSMDATIDGGGFFQSALEQSGCHVEDGVMVRNKH</sequence>
<dbReference type="InterPro" id="IPR046342">
    <property type="entry name" value="CBS_dom_sf"/>
</dbReference>
<keyword evidence="1" id="KW-0677">Repeat</keyword>
<dbReference type="PANTHER" id="PTHR13780:SF124">
    <property type="entry name" value="OS01G0633400 PROTEIN"/>
    <property type="match status" value="1"/>
</dbReference>
<keyword evidence="6" id="KW-1185">Reference proteome</keyword>
<feature type="domain" description="CBS" evidence="4">
    <location>
        <begin position="356"/>
        <end position="415"/>
    </location>
</feature>
<dbReference type="InterPro" id="IPR000644">
    <property type="entry name" value="CBS_dom"/>
</dbReference>
<evidence type="ECO:0000256" key="1">
    <source>
        <dbReference type="ARBA" id="ARBA00022737"/>
    </source>
</evidence>
<dbReference type="Proteomes" id="UP001552299">
    <property type="component" value="Unassembled WGS sequence"/>
</dbReference>
<keyword evidence="2 3" id="KW-0129">CBS domain</keyword>
<dbReference type="Gene3D" id="3.10.580.10">
    <property type="entry name" value="CBS-domain"/>
    <property type="match status" value="2"/>
</dbReference>
<evidence type="ECO:0000313" key="5">
    <source>
        <dbReference type="EMBL" id="KAL0906819.1"/>
    </source>
</evidence>
<reference evidence="5 6" key="1">
    <citation type="journal article" date="2024" name="Plant Biotechnol. J.">
        <title>Dendrobium thyrsiflorum genome and its molecular insights into genes involved in important horticultural traits.</title>
        <authorList>
            <person name="Chen B."/>
            <person name="Wang J.Y."/>
            <person name="Zheng P.J."/>
            <person name="Li K.L."/>
            <person name="Liang Y.M."/>
            <person name="Chen X.F."/>
            <person name="Zhang C."/>
            <person name="Zhao X."/>
            <person name="He X."/>
            <person name="Zhang G.Q."/>
            <person name="Liu Z.J."/>
            <person name="Xu Q."/>
        </authorList>
    </citation>
    <scope>NUCLEOTIDE SEQUENCE [LARGE SCALE GENOMIC DNA]</scope>
    <source>
        <strain evidence="5">GZMU011</strain>
    </source>
</reference>
<dbReference type="PANTHER" id="PTHR13780">
    <property type="entry name" value="AMP-ACTIVATED PROTEIN KINASE, GAMMA REGULATORY SUBUNIT"/>
    <property type="match status" value="1"/>
</dbReference>
<accession>A0ABD0U480</accession>
<evidence type="ECO:0000259" key="4">
    <source>
        <dbReference type="PROSITE" id="PS51371"/>
    </source>
</evidence>
<dbReference type="EMBL" id="JANQDX010000018">
    <property type="protein sequence ID" value="KAL0906819.1"/>
    <property type="molecule type" value="Genomic_DNA"/>
</dbReference>
<dbReference type="PROSITE" id="PS51371">
    <property type="entry name" value="CBS"/>
    <property type="match status" value="3"/>
</dbReference>
<dbReference type="SMART" id="SM00116">
    <property type="entry name" value="CBS"/>
    <property type="match status" value="3"/>
</dbReference>
<dbReference type="InterPro" id="IPR050511">
    <property type="entry name" value="AMPK_gamma/SDS23_families"/>
</dbReference>
<dbReference type="SUPFAM" id="SSF54631">
    <property type="entry name" value="CBS-domain pair"/>
    <property type="match status" value="2"/>
</dbReference>
<feature type="domain" description="CBS" evidence="4">
    <location>
        <begin position="174"/>
        <end position="232"/>
    </location>
</feature>
<proteinExistence type="predicted"/>